<dbReference type="AlphaFoldDB" id="A0A6I7HK60"/>
<evidence type="ECO:0000256" key="1">
    <source>
        <dbReference type="SAM" id="MobiDB-lite"/>
    </source>
</evidence>
<name>A0A6I7HK60_9HYPH</name>
<feature type="compositionally biased region" description="Low complexity" evidence="1">
    <location>
        <begin position="1"/>
        <end position="16"/>
    </location>
</feature>
<feature type="region of interest" description="Disordered" evidence="1">
    <location>
        <begin position="1"/>
        <end position="117"/>
    </location>
</feature>
<evidence type="ECO:0000313" key="2">
    <source>
        <dbReference type="EMBL" id="RCW22479.1"/>
    </source>
</evidence>
<comment type="caution">
    <text evidence="2">The sequence shown here is derived from an EMBL/GenBank/DDBJ whole genome shotgun (WGS) entry which is preliminary data.</text>
</comment>
<protein>
    <submittedName>
        <fullName evidence="2">Uncharacterized protein</fullName>
    </submittedName>
</protein>
<feature type="compositionally biased region" description="Polar residues" evidence="1">
    <location>
        <begin position="38"/>
        <end position="66"/>
    </location>
</feature>
<evidence type="ECO:0000313" key="3">
    <source>
        <dbReference type="Proteomes" id="UP000252582"/>
    </source>
</evidence>
<accession>A0A6I7HK60</accession>
<sequence length="189" mass="20025">WSSGARPGRPAAAAPGEDSNGTIGEYCSGTDRSDWPRQASSLPSEALATVTTTPSPKRSTAFTRPRSSIGADRGAASKRLNSPPWNGSTGSTIDASSRASETSRRPKPRSSTTPCWTNQPWLHNLNQTASGKAGAVHFRAGSSFHGDGFHTQSRVVAVRACEVGRSGLFWRAISALLTFFRLSLPVLAQ</sequence>
<proteinExistence type="predicted"/>
<feature type="non-terminal residue" evidence="2">
    <location>
        <position position="1"/>
    </location>
</feature>
<feature type="compositionally biased region" description="Polar residues" evidence="1">
    <location>
        <begin position="79"/>
        <end position="100"/>
    </location>
</feature>
<keyword evidence="3" id="KW-1185">Reference proteome</keyword>
<reference evidence="2 3" key="1">
    <citation type="submission" date="2018-07" db="EMBL/GenBank/DDBJ databases">
        <title>Genomic Encyclopedia of Type Strains, Phase IV (KMG-IV): sequencing the most valuable type-strain genomes for metagenomic binning, comparative biology and taxonomic classification.</title>
        <authorList>
            <person name="Goeker M."/>
        </authorList>
    </citation>
    <scope>NUCLEOTIDE SEQUENCE [LARGE SCALE GENOMIC DNA]</scope>
    <source>
        <strain evidence="2 3">DSM 25528</strain>
    </source>
</reference>
<dbReference type="Proteomes" id="UP000252582">
    <property type="component" value="Unassembled WGS sequence"/>
</dbReference>
<gene>
    <name evidence="2" type="ORF">DFR48_1081</name>
</gene>
<dbReference type="EMBL" id="QPIX01000008">
    <property type="protein sequence ID" value="RCW22479.1"/>
    <property type="molecule type" value="Genomic_DNA"/>
</dbReference>
<organism evidence="2 3">
    <name type="scientific">Ciceribacter lividus</name>
    <dbReference type="NCBI Taxonomy" id="1197950"/>
    <lineage>
        <taxon>Bacteria</taxon>
        <taxon>Pseudomonadati</taxon>
        <taxon>Pseudomonadota</taxon>
        <taxon>Alphaproteobacteria</taxon>
        <taxon>Hyphomicrobiales</taxon>
        <taxon>Rhizobiaceae</taxon>
        <taxon>Ciceribacter</taxon>
    </lineage>
</organism>